<keyword evidence="9 16" id="KW-0547">Nucleotide-binding</keyword>
<protein>
    <recommendedName>
        <fullName evidence="15 16">Type III pantothenate kinase</fullName>
        <ecNumber evidence="6 16">2.7.1.33</ecNumber>
    </recommendedName>
    <alternativeName>
        <fullName evidence="16">PanK-III</fullName>
    </alternativeName>
    <alternativeName>
        <fullName evidence="16">Pantothenic acid kinase</fullName>
    </alternativeName>
</protein>
<dbReference type="GO" id="GO:0046872">
    <property type="term" value="F:metal ion binding"/>
    <property type="evidence" value="ECO:0007669"/>
    <property type="project" value="UniProtKB-KW"/>
</dbReference>
<keyword evidence="11 16" id="KW-0067">ATP-binding</keyword>
<evidence type="ECO:0000256" key="4">
    <source>
        <dbReference type="ARBA" id="ARBA00005225"/>
    </source>
</evidence>
<feature type="active site" description="Proton acceptor" evidence="16">
    <location>
        <position position="90"/>
    </location>
</feature>
<organism evidence="17 18">
    <name type="scientific">Pedobacter aquae</name>
    <dbReference type="NCBI Taxonomy" id="2605747"/>
    <lineage>
        <taxon>Bacteria</taxon>
        <taxon>Pseudomonadati</taxon>
        <taxon>Bacteroidota</taxon>
        <taxon>Sphingobacteriia</taxon>
        <taxon>Sphingobacteriales</taxon>
        <taxon>Sphingobacteriaceae</taxon>
        <taxon>Pedobacter</taxon>
    </lineage>
</organism>
<accession>A0A5C0VHU1</accession>
<evidence type="ECO:0000256" key="7">
    <source>
        <dbReference type="ARBA" id="ARBA00022490"/>
    </source>
</evidence>
<feature type="binding site" evidence="16">
    <location>
        <begin position="7"/>
        <end position="14"/>
    </location>
    <ligand>
        <name>ATP</name>
        <dbReference type="ChEBI" id="CHEBI:30616"/>
    </ligand>
</feature>
<evidence type="ECO:0000256" key="6">
    <source>
        <dbReference type="ARBA" id="ARBA00012102"/>
    </source>
</evidence>
<keyword evidence="7 16" id="KW-0963">Cytoplasm</keyword>
<dbReference type="Gene3D" id="3.30.420.40">
    <property type="match status" value="1"/>
</dbReference>
<evidence type="ECO:0000313" key="18">
    <source>
        <dbReference type="Proteomes" id="UP000323653"/>
    </source>
</evidence>
<feature type="binding site" evidence="16">
    <location>
        <position position="114"/>
    </location>
    <ligand>
        <name>ATP</name>
        <dbReference type="ChEBI" id="CHEBI:30616"/>
    </ligand>
</feature>
<feature type="binding site" evidence="16">
    <location>
        <position position="81"/>
    </location>
    <ligand>
        <name>substrate</name>
    </ligand>
</feature>
<evidence type="ECO:0000256" key="13">
    <source>
        <dbReference type="ARBA" id="ARBA00022993"/>
    </source>
</evidence>
<keyword evidence="16" id="KW-0479">Metal-binding</keyword>
<gene>
    <name evidence="16" type="primary">coaX</name>
    <name evidence="17" type="ORF">FYC62_11750</name>
</gene>
<comment type="subunit">
    <text evidence="5 16">Homodimer.</text>
</comment>
<reference evidence="17 18" key="1">
    <citation type="submission" date="2019-08" db="EMBL/GenBank/DDBJ databases">
        <title>Pedobacter sp. nov., isolated from Han river, South Korea.</title>
        <authorList>
            <person name="Lee D.-H."/>
            <person name="Kim Y.-S."/>
            <person name="Hwang E.-M."/>
            <person name="Le Tran T.C."/>
            <person name="Cha C.-J."/>
        </authorList>
    </citation>
    <scope>NUCLEOTIDE SEQUENCE [LARGE SCALE GENOMIC DNA]</scope>
    <source>
        <strain evidence="17 18">CJ43</strain>
    </source>
</reference>
<keyword evidence="13 16" id="KW-0173">Coenzyme A biosynthesis</keyword>
<feature type="binding site" evidence="16">
    <location>
        <position position="111"/>
    </location>
    <ligand>
        <name>K(+)</name>
        <dbReference type="ChEBI" id="CHEBI:29103"/>
    </ligand>
</feature>
<dbReference type="InterPro" id="IPR004619">
    <property type="entry name" value="Type_III_PanK"/>
</dbReference>
<feature type="binding site" evidence="16">
    <location>
        <position position="167"/>
    </location>
    <ligand>
        <name>substrate</name>
    </ligand>
</feature>
<evidence type="ECO:0000256" key="1">
    <source>
        <dbReference type="ARBA" id="ARBA00001206"/>
    </source>
</evidence>
<dbReference type="EMBL" id="CP043329">
    <property type="protein sequence ID" value="QEK52235.1"/>
    <property type="molecule type" value="Genomic_DNA"/>
</dbReference>
<keyword evidence="10 16" id="KW-0418">Kinase</keyword>
<dbReference type="UniPathway" id="UPA00241">
    <property type="reaction ID" value="UER00352"/>
</dbReference>
<dbReference type="InterPro" id="IPR043129">
    <property type="entry name" value="ATPase_NBD"/>
</dbReference>
<evidence type="ECO:0000256" key="12">
    <source>
        <dbReference type="ARBA" id="ARBA00022958"/>
    </source>
</evidence>
<dbReference type="PANTHER" id="PTHR34265:SF1">
    <property type="entry name" value="TYPE III PANTOTHENATE KINASE"/>
    <property type="match status" value="1"/>
</dbReference>
<comment type="cofactor">
    <cofactor evidence="16">
        <name>NH4(+)</name>
        <dbReference type="ChEBI" id="CHEBI:28938"/>
    </cofactor>
    <cofactor evidence="16">
        <name>K(+)</name>
        <dbReference type="ChEBI" id="CHEBI:29103"/>
    </cofactor>
    <text evidence="16">A monovalent cation. Ammonium or potassium.</text>
</comment>
<evidence type="ECO:0000256" key="5">
    <source>
        <dbReference type="ARBA" id="ARBA00011738"/>
    </source>
</evidence>
<evidence type="ECO:0000256" key="11">
    <source>
        <dbReference type="ARBA" id="ARBA00022840"/>
    </source>
</evidence>
<evidence type="ECO:0000256" key="3">
    <source>
        <dbReference type="ARBA" id="ARBA00004496"/>
    </source>
</evidence>
<evidence type="ECO:0000256" key="14">
    <source>
        <dbReference type="ARBA" id="ARBA00038036"/>
    </source>
</evidence>
<dbReference type="GO" id="GO:0005737">
    <property type="term" value="C:cytoplasm"/>
    <property type="evidence" value="ECO:0007669"/>
    <property type="project" value="UniProtKB-SubCell"/>
</dbReference>
<evidence type="ECO:0000256" key="15">
    <source>
        <dbReference type="ARBA" id="ARBA00040883"/>
    </source>
</evidence>
<dbReference type="EC" id="2.7.1.33" evidence="6 16"/>
<dbReference type="PANTHER" id="PTHR34265">
    <property type="entry name" value="TYPE III PANTOTHENATE KINASE"/>
    <property type="match status" value="1"/>
</dbReference>
<evidence type="ECO:0000256" key="9">
    <source>
        <dbReference type="ARBA" id="ARBA00022741"/>
    </source>
</evidence>
<name>A0A5C0VHU1_9SPHI</name>
<evidence type="ECO:0000256" key="8">
    <source>
        <dbReference type="ARBA" id="ARBA00022679"/>
    </source>
</evidence>
<evidence type="ECO:0000256" key="16">
    <source>
        <dbReference type="HAMAP-Rule" id="MF_01274"/>
    </source>
</evidence>
<feature type="binding site" evidence="16">
    <location>
        <begin position="88"/>
        <end position="91"/>
    </location>
    <ligand>
        <name>substrate</name>
    </ligand>
</feature>
<dbReference type="GO" id="GO:0015937">
    <property type="term" value="P:coenzyme A biosynthetic process"/>
    <property type="evidence" value="ECO:0007669"/>
    <property type="project" value="UniProtKB-UniRule"/>
</dbReference>
<keyword evidence="12 16" id="KW-0630">Potassium</keyword>
<dbReference type="RefSeq" id="WP_149075053.1">
    <property type="nucleotide sequence ID" value="NZ_CP043329.1"/>
</dbReference>
<dbReference type="Proteomes" id="UP000323653">
    <property type="component" value="Chromosome"/>
</dbReference>
<dbReference type="GO" id="GO:0004594">
    <property type="term" value="F:pantothenate kinase activity"/>
    <property type="evidence" value="ECO:0007669"/>
    <property type="project" value="UniProtKB-UniRule"/>
</dbReference>
<comment type="function">
    <text evidence="16">Catalyzes the phosphorylation of pantothenate (Pan), the first step in CoA biosynthesis.</text>
</comment>
<dbReference type="GO" id="GO:0005524">
    <property type="term" value="F:ATP binding"/>
    <property type="evidence" value="ECO:0007669"/>
    <property type="project" value="UniProtKB-UniRule"/>
</dbReference>
<comment type="pathway">
    <text evidence="4 16">Cofactor biosynthesis; coenzyme A biosynthesis; CoA from (R)-pantothenate: step 1/5.</text>
</comment>
<evidence type="ECO:0000256" key="10">
    <source>
        <dbReference type="ARBA" id="ARBA00022777"/>
    </source>
</evidence>
<dbReference type="KEGG" id="pej:FYC62_11750"/>
<keyword evidence="8 16" id="KW-0808">Transferase</keyword>
<dbReference type="AlphaFoldDB" id="A0A5C0VHU1"/>
<dbReference type="HAMAP" id="MF_01274">
    <property type="entry name" value="Pantothen_kinase_3"/>
    <property type="match status" value="1"/>
</dbReference>
<evidence type="ECO:0000313" key="17">
    <source>
        <dbReference type="EMBL" id="QEK52235.1"/>
    </source>
</evidence>
<comment type="subcellular location">
    <subcellularLocation>
        <location evidence="3 16">Cytoplasm</location>
    </subcellularLocation>
</comment>
<dbReference type="SUPFAM" id="SSF53067">
    <property type="entry name" value="Actin-like ATPase domain"/>
    <property type="match status" value="2"/>
</dbReference>
<dbReference type="NCBIfam" id="TIGR00671">
    <property type="entry name" value="baf"/>
    <property type="match status" value="1"/>
</dbReference>
<proteinExistence type="inferred from homology"/>
<evidence type="ECO:0000256" key="2">
    <source>
        <dbReference type="ARBA" id="ARBA00001958"/>
    </source>
</evidence>
<comment type="similarity">
    <text evidence="14 16">Belongs to the type III pantothenate kinase family.</text>
</comment>
<keyword evidence="18" id="KW-1185">Reference proteome</keyword>
<comment type="cofactor">
    <cofactor evidence="2">
        <name>K(+)</name>
        <dbReference type="ChEBI" id="CHEBI:29103"/>
    </cofactor>
</comment>
<dbReference type="Pfam" id="PF03309">
    <property type="entry name" value="Pan_kinase"/>
    <property type="match status" value="1"/>
</dbReference>
<sequence>MANLVIDTGNTFTKIAVFEDDKLVSITKVAQLKEEDLNKIVQKHAIKQLIYASVKQDFTFNIGVPVLKFSHQTKIPIQNLYQTPETLGLDRLAAVIGANHLFSNTDVLVIDAGTCITYDLISKQKEYKGGSISPGLQMRFKAMHEFTGKLPLVTLDEHNNAFYGASTKEALQSGVINGLIFEVTGCINHYLNQHPETKIILCGGDASFFDTRLKNSIFAHQILTEPHLVLIGLNKVVNYQHD</sequence>
<dbReference type="CDD" id="cd24015">
    <property type="entry name" value="ASKHA_NBD_PanK-III"/>
    <property type="match status" value="1"/>
</dbReference>
<comment type="catalytic activity">
    <reaction evidence="1 16">
        <text>(R)-pantothenate + ATP = (R)-4'-phosphopantothenate + ADP + H(+)</text>
        <dbReference type="Rhea" id="RHEA:16373"/>
        <dbReference type="ChEBI" id="CHEBI:10986"/>
        <dbReference type="ChEBI" id="CHEBI:15378"/>
        <dbReference type="ChEBI" id="CHEBI:29032"/>
        <dbReference type="ChEBI" id="CHEBI:30616"/>
        <dbReference type="ChEBI" id="CHEBI:456216"/>
        <dbReference type="EC" id="2.7.1.33"/>
    </reaction>
</comment>